<sequence length="307" mass="33428">MAFTGSREGMAAYAGPSLFQPHRARDAIRDAHKKKIPPLLGYYAGLSSLPVTRFLAPMNYDTIWIDWEHSSCNVETMTSMVHEAIFMSQGRTIPFVRVPGHDHAAIGYALDAGASIVVPQVDTVEQAKHVVSAAKFGTKQNGSRSAPPFRLVPFLTDTPYDSTRDIHRCLNDQAAIMIQIESLAGINNLDAILTEVPDVDIVWLGSLDARVSMNLPGNFGMGGDEPEWTAARDKFFEVLDKHDKPYGGFSFVSPPYGSSEAFKKAVERMSFITISADVLHLGNLAQDLKDAKDLAAGTLKQSTNGSA</sequence>
<dbReference type="InterPro" id="IPR040442">
    <property type="entry name" value="Pyrv_kinase-like_dom_sf"/>
</dbReference>
<evidence type="ECO:0000256" key="2">
    <source>
        <dbReference type="ARBA" id="ARBA00023239"/>
    </source>
</evidence>
<feature type="domain" description="HpcH/HpaI aldolase/citrate lyase" evidence="3">
    <location>
        <begin position="50"/>
        <end position="218"/>
    </location>
</feature>
<organism evidence="4 5">
    <name type="scientific">Tolypocladium paradoxum</name>
    <dbReference type="NCBI Taxonomy" id="94208"/>
    <lineage>
        <taxon>Eukaryota</taxon>
        <taxon>Fungi</taxon>
        <taxon>Dikarya</taxon>
        <taxon>Ascomycota</taxon>
        <taxon>Pezizomycotina</taxon>
        <taxon>Sordariomycetes</taxon>
        <taxon>Hypocreomycetidae</taxon>
        <taxon>Hypocreales</taxon>
        <taxon>Ophiocordycipitaceae</taxon>
        <taxon>Tolypocladium</taxon>
    </lineage>
</organism>
<dbReference type="Proteomes" id="UP000237481">
    <property type="component" value="Unassembled WGS sequence"/>
</dbReference>
<dbReference type="EMBL" id="PKSG01000126">
    <property type="protein sequence ID" value="POR38596.1"/>
    <property type="molecule type" value="Genomic_DNA"/>
</dbReference>
<dbReference type="GO" id="GO:0046872">
    <property type="term" value="F:metal ion binding"/>
    <property type="evidence" value="ECO:0007669"/>
    <property type="project" value="UniProtKB-KW"/>
</dbReference>
<dbReference type="AlphaFoldDB" id="A0A2S4L838"/>
<comment type="caution">
    <text evidence="4">The sequence shown here is derived from an EMBL/GenBank/DDBJ whole genome shotgun (WGS) entry which is preliminary data.</text>
</comment>
<evidence type="ECO:0000313" key="5">
    <source>
        <dbReference type="Proteomes" id="UP000237481"/>
    </source>
</evidence>
<dbReference type="InterPro" id="IPR005000">
    <property type="entry name" value="Aldolase/citrate-lyase_domain"/>
</dbReference>
<dbReference type="InterPro" id="IPR050251">
    <property type="entry name" value="HpcH-HpaI_aldolase"/>
</dbReference>
<name>A0A2S4L838_9HYPO</name>
<protein>
    <submittedName>
        <fullName evidence="4">4-hydroxy-2-oxo-heptane-1,7-dioate aldolase</fullName>
    </submittedName>
</protein>
<evidence type="ECO:0000256" key="1">
    <source>
        <dbReference type="ARBA" id="ARBA00022723"/>
    </source>
</evidence>
<accession>A0A2S4L838</accession>
<evidence type="ECO:0000313" key="4">
    <source>
        <dbReference type="EMBL" id="POR38596.1"/>
    </source>
</evidence>
<evidence type="ECO:0000259" key="3">
    <source>
        <dbReference type="Pfam" id="PF03328"/>
    </source>
</evidence>
<dbReference type="PANTHER" id="PTHR30502:SF8">
    <property type="entry name" value="SYNTHASE, PUTATIVE-RELATED"/>
    <property type="match status" value="1"/>
</dbReference>
<dbReference type="InterPro" id="IPR015813">
    <property type="entry name" value="Pyrv/PenolPyrv_kinase-like_dom"/>
</dbReference>
<proteinExistence type="predicted"/>
<dbReference type="GO" id="GO:0005737">
    <property type="term" value="C:cytoplasm"/>
    <property type="evidence" value="ECO:0007669"/>
    <property type="project" value="TreeGrafter"/>
</dbReference>
<dbReference type="SUPFAM" id="SSF51621">
    <property type="entry name" value="Phosphoenolpyruvate/pyruvate domain"/>
    <property type="match status" value="1"/>
</dbReference>
<keyword evidence="2" id="KW-0456">Lyase</keyword>
<dbReference type="GO" id="GO:0016832">
    <property type="term" value="F:aldehyde-lyase activity"/>
    <property type="evidence" value="ECO:0007669"/>
    <property type="project" value="TreeGrafter"/>
</dbReference>
<dbReference type="Pfam" id="PF03328">
    <property type="entry name" value="HpcH_HpaI"/>
    <property type="match status" value="1"/>
</dbReference>
<gene>
    <name evidence="4" type="ORF">TPAR_01213</name>
</gene>
<dbReference type="Gene3D" id="3.20.20.60">
    <property type="entry name" value="Phosphoenolpyruvate-binding domains"/>
    <property type="match status" value="1"/>
</dbReference>
<dbReference type="OrthoDB" id="2326446at2759"/>
<dbReference type="PANTHER" id="PTHR30502">
    <property type="entry name" value="2-KETO-3-DEOXY-L-RHAMNONATE ALDOLASE"/>
    <property type="match status" value="1"/>
</dbReference>
<keyword evidence="1" id="KW-0479">Metal-binding</keyword>
<keyword evidence="5" id="KW-1185">Reference proteome</keyword>
<dbReference type="STRING" id="94208.A0A2S4L838"/>
<reference evidence="4 5" key="1">
    <citation type="submission" date="2018-01" db="EMBL/GenBank/DDBJ databases">
        <title>Harnessing the power of phylogenomics to disentangle the directionality and signatures of interkingdom host jumping in the parasitic fungal genus Tolypocladium.</title>
        <authorList>
            <person name="Quandt C.A."/>
            <person name="Patterson W."/>
            <person name="Spatafora J.W."/>
        </authorList>
    </citation>
    <scope>NUCLEOTIDE SEQUENCE [LARGE SCALE GENOMIC DNA]</scope>
    <source>
        <strain evidence="4 5">NRBC 100945</strain>
    </source>
</reference>